<feature type="region of interest" description="Disordered" evidence="6">
    <location>
        <begin position="1"/>
        <end position="24"/>
    </location>
</feature>
<proteinExistence type="inferred from homology"/>
<dbReference type="RefSeq" id="WP_321535032.1">
    <property type="nucleotide sequence ID" value="NZ_JARGDL010000003.1"/>
</dbReference>
<dbReference type="GO" id="GO:0005198">
    <property type="term" value="F:structural molecule activity"/>
    <property type="evidence" value="ECO:0007669"/>
    <property type="project" value="UniProtKB-UniRule"/>
</dbReference>
<dbReference type="InterPro" id="IPR001624">
    <property type="entry name" value="FliE"/>
</dbReference>
<keyword evidence="7" id="KW-0282">Flagellum</keyword>
<dbReference type="Pfam" id="PF02049">
    <property type="entry name" value="FliE"/>
    <property type="match status" value="1"/>
</dbReference>
<dbReference type="PANTHER" id="PTHR34653">
    <property type="match status" value="1"/>
</dbReference>
<dbReference type="AlphaFoldDB" id="A0AAE3TCA5"/>
<dbReference type="PRINTS" id="PR01006">
    <property type="entry name" value="FLGHOOKFLIE"/>
</dbReference>
<gene>
    <name evidence="4 7" type="primary">fliE</name>
    <name evidence="7" type="ORF">P0M35_03825</name>
</gene>
<evidence type="ECO:0000313" key="7">
    <source>
        <dbReference type="EMBL" id="MDF1611266.1"/>
    </source>
</evidence>
<evidence type="ECO:0000256" key="1">
    <source>
        <dbReference type="ARBA" id="ARBA00004117"/>
    </source>
</evidence>
<evidence type="ECO:0000256" key="4">
    <source>
        <dbReference type="HAMAP-Rule" id="MF_00724"/>
    </source>
</evidence>
<sequence length="96" mass="10697">MKIEGFGIQLPSPLQPEKNKNVGTENFGNALTELIKTVNDSQQESQKAIQDFVSGNGVELHEVMIAGEKAKTNLELLMEIRNKAIDMFKELTRIPV</sequence>
<dbReference type="GO" id="GO:0071973">
    <property type="term" value="P:bacterial-type flagellum-dependent cell motility"/>
    <property type="evidence" value="ECO:0007669"/>
    <property type="project" value="InterPro"/>
</dbReference>
<dbReference type="GO" id="GO:0009425">
    <property type="term" value="C:bacterial-type flagellum basal body"/>
    <property type="evidence" value="ECO:0007669"/>
    <property type="project" value="UniProtKB-SubCell"/>
</dbReference>
<reference evidence="7" key="1">
    <citation type="submission" date="2023-03" db="EMBL/GenBank/DDBJ databases">
        <title>Stygiobacter electus gen. nov., sp. nov., facultatively anaerobic thermotolerant bacterium of the class Ignavibacteria from a well of Yessentuki mineral water deposit.</title>
        <authorList>
            <person name="Podosokorskaya O.A."/>
            <person name="Elcheninov A.G."/>
            <person name="Petrova N.F."/>
            <person name="Zavarzina D.G."/>
            <person name="Kublanov I.V."/>
            <person name="Merkel A.Y."/>
        </authorList>
    </citation>
    <scope>NUCLEOTIDE SEQUENCE</scope>
    <source>
        <strain evidence="7">09-Me</strain>
    </source>
</reference>
<dbReference type="GO" id="GO:0003774">
    <property type="term" value="F:cytoskeletal motor activity"/>
    <property type="evidence" value="ECO:0007669"/>
    <property type="project" value="InterPro"/>
</dbReference>
<dbReference type="PANTHER" id="PTHR34653:SF1">
    <property type="entry name" value="FLAGELLAR HOOK-BASAL BODY COMPLEX PROTEIN FLIE"/>
    <property type="match status" value="1"/>
</dbReference>
<keyword evidence="7" id="KW-0969">Cilium</keyword>
<keyword evidence="3 4" id="KW-0975">Bacterial flagellum</keyword>
<comment type="caution">
    <text evidence="7">The sequence shown here is derived from an EMBL/GenBank/DDBJ whole genome shotgun (WGS) entry which is preliminary data.</text>
</comment>
<dbReference type="EMBL" id="JARGDL010000003">
    <property type="protein sequence ID" value="MDF1611266.1"/>
    <property type="molecule type" value="Genomic_DNA"/>
</dbReference>
<keyword evidence="7" id="KW-0966">Cell projection</keyword>
<evidence type="ECO:0000313" key="8">
    <source>
        <dbReference type="Proteomes" id="UP001221302"/>
    </source>
</evidence>
<evidence type="ECO:0000256" key="6">
    <source>
        <dbReference type="SAM" id="MobiDB-lite"/>
    </source>
</evidence>
<keyword evidence="8" id="KW-1185">Reference proteome</keyword>
<organism evidence="7 8">
    <name type="scientific">Stygiobacter electus</name>
    <dbReference type="NCBI Taxonomy" id="3032292"/>
    <lineage>
        <taxon>Bacteria</taxon>
        <taxon>Pseudomonadati</taxon>
        <taxon>Ignavibacteriota</taxon>
        <taxon>Ignavibacteria</taxon>
        <taxon>Ignavibacteriales</taxon>
        <taxon>Melioribacteraceae</taxon>
        <taxon>Stygiobacter</taxon>
    </lineage>
</organism>
<evidence type="ECO:0000256" key="3">
    <source>
        <dbReference type="ARBA" id="ARBA00023143"/>
    </source>
</evidence>
<protein>
    <recommendedName>
        <fullName evidence="4 5">Flagellar hook-basal body complex protein FliE</fullName>
    </recommendedName>
</protein>
<dbReference type="NCBIfam" id="TIGR00205">
    <property type="entry name" value="fliE"/>
    <property type="match status" value="1"/>
</dbReference>
<name>A0AAE3TCA5_9BACT</name>
<accession>A0AAE3TCA5</accession>
<comment type="similarity">
    <text evidence="2 4">Belongs to the FliE family.</text>
</comment>
<dbReference type="HAMAP" id="MF_00724">
    <property type="entry name" value="FliE"/>
    <property type="match status" value="1"/>
</dbReference>
<dbReference type="Proteomes" id="UP001221302">
    <property type="component" value="Unassembled WGS sequence"/>
</dbReference>
<evidence type="ECO:0000256" key="2">
    <source>
        <dbReference type="ARBA" id="ARBA00009272"/>
    </source>
</evidence>
<comment type="subcellular location">
    <subcellularLocation>
        <location evidence="1 4">Bacterial flagellum basal body</location>
    </subcellularLocation>
</comment>
<evidence type="ECO:0000256" key="5">
    <source>
        <dbReference type="NCBIfam" id="TIGR00205"/>
    </source>
</evidence>